<feature type="domain" description="GGDEF" evidence="2">
    <location>
        <begin position="337"/>
        <end position="472"/>
    </location>
</feature>
<keyword evidence="1" id="KW-1133">Transmembrane helix</keyword>
<dbReference type="Proteomes" id="UP001322664">
    <property type="component" value="Chromosome"/>
</dbReference>
<dbReference type="EMBL" id="CP137624">
    <property type="protein sequence ID" value="WPK11363.1"/>
    <property type="molecule type" value="Genomic_DNA"/>
</dbReference>
<name>A0ABZ0RWP3_9BACI</name>
<feature type="transmembrane region" description="Helical" evidence="1">
    <location>
        <begin position="97"/>
        <end position="124"/>
    </location>
</feature>
<dbReference type="PROSITE" id="PS50887">
    <property type="entry name" value="GGDEF"/>
    <property type="match status" value="1"/>
</dbReference>
<keyword evidence="1" id="KW-0472">Membrane</keyword>
<dbReference type="InterPro" id="IPR043128">
    <property type="entry name" value="Rev_trsase/Diguanyl_cyclase"/>
</dbReference>
<dbReference type="InterPro" id="IPR029787">
    <property type="entry name" value="Nucleotide_cyclase"/>
</dbReference>
<reference evidence="3 4" key="1">
    <citation type="submission" date="2023-09" db="EMBL/GenBank/DDBJ databases">
        <authorList>
            <person name="Page C.A."/>
            <person name="Perez-Diaz I.M."/>
        </authorList>
    </citation>
    <scope>NUCLEOTIDE SEQUENCE [LARGE SCALE GENOMIC DNA]</scope>
    <source>
        <strain evidence="3 4">Ll15</strain>
    </source>
</reference>
<feature type="transmembrane region" description="Helical" evidence="1">
    <location>
        <begin position="188"/>
        <end position="208"/>
    </location>
</feature>
<dbReference type="RefSeq" id="WP_319836409.1">
    <property type="nucleotide sequence ID" value="NZ_CP137624.1"/>
</dbReference>
<feature type="transmembrane region" description="Helical" evidence="1">
    <location>
        <begin position="161"/>
        <end position="182"/>
    </location>
</feature>
<evidence type="ECO:0000256" key="1">
    <source>
        <dbReference type="SAM" id="Phobius"/>
    </source>
</evidence>
<dbReference type="EC" id="2.7.7.65" evidence="3"/>
<keyword evidence="4" id="KW-1185">Reference proteome</keyword>
<dbReference type="CDD" id="cd01949">
    <property type="entry name" value="GGDEF"/>
    <property type="match status" value="1"/>
</dbReference>
<dbReference type="Gene3D" id="3.30.70.270">
    <property type="match status" value="1"/>
</dbReference>
<evidence type="ECO:0000313" key="4">
    <source>
        <dbReference type="Proteomes" id="UP001322664"/>
    </source>
</evidence>
<dbReference type="InterPro" id="IPR011623">
    <property type="entry name" value="7TMR_DISM_rcpt_extracell_dom1"/>
</dbReference>
<accession>A0ABZ0RWP3</accession>
<organism evidence="3 4">
    <name type="scientific">Lysinibacillus louembei</name>
    <dbReference type="NCBI Taxonomy" id="1470088"/>
    <lineage>
        <taxon>Bacteria</taxon>
        <taxon>Bacillati</taxon>
        <taxon>Bacillota</taxon>
        <taxon>Bacilli</taxon>
        <taxon>Bacillales</taxon>
        <taxon>Bacillaceae</taxon>
        <taxon>Lysinibacillus</taxon>
    </lineage>
</organism>
<keyword evidence="1" id="KW-0812">Transmembrane</keyword>
<dbReference type="Pfam" id="PF07695">
    <property type="entry name" value="7TMR-DISM_7TM"/>
    <property type="match status" value="1"/>
</dbReference>
<feature type="transmembrane region" description="Helical" evidence="1">
    <location>
        <begin position="220"/>
        <end position="237"/>
    </location>
</feature>
<feature type="transmembrane region" description="Helical" evidence="1">
    <location>
        <begin position="249"/>
        <end position="269"/>
    </location>
</feature>
<feature type="transmembrane region" description="Helical" evidence="1">
    <location>
        <begin position="70"/>
        <end position="90"/>
    </location>
</feature>
<sequence>MQVGEVGPTKEESKPEMRAKIGYFTPKESKIDIVLQISNFHHQQGGVNNDFVIGSVENVTNYYHYQQYQLFSQIGILVIIGISATVFALLARKQYLFLGFGVFCFLMALRGLFAGNIFITTIFPNMSWLMTTRIEYLITNWLSVLCVLTVYLLYQDRILKWMFYTILSAVCVLTVITLTTEVATFQFYFKWIFLLVIPVFVYMLFLLWKRAFRKDYTATWLMIGCFLMVATVINDYLVAQNLLPTGQLAMYGATAFVFCQVIATSYSYATELQRAKYLNNELQLLNRTLDDKVQKSTQELLEVNEHLQQQVWMDGLTKVYNRQYFNEQCEKLLSHGINIGLILMDIDRFKAYNDYYGHVKGDAILHTVAQKALQQVPANGFLARYGGEEFAVVLTDTTQAQCLEVAETIRQAVEREGIEHEVVESKIVTTSAGVIFATCLNNYTKITDFIDAADHALYKAKKQGRNRVVMMD</sequence>
<dbReference type="InterPro" id="IPR000160">
    <property type="entry name" value="GGDEF_dom"/>
</dbReference>
<dbReference type="SUPFAM" id="SSF55073">
    <property type="entry name" value="Nucleotide cyclase"/>
    <property type="match status" value="1"/>
</dbReference>
<dbReference type="PANTHER" id="PTHR45138:SF9">
    <property type="entry name" value="DIGUANYLATE CYCLASE DGCM-RELATED"/>
    <property type="match status" value="1"/>
</dbReference>
<proteinExistence type="predicted"/>
<dbReference type="InterPro" id="IPR050469">
    <property type="entry name" value="Diguanylate_Cyclase"/>
</dbReference>
<keyword evidence="3" id="KW-0808">Transferase</keyword>
<gene>
    <name evidence="3" type="ORF">R6U77_15940</name>
</gene>
<dbReference type="SMART" id="SM00267">
    <property type="entry name" value="GGDEF"/>
    <property type="match status" value="1"/>
</dbReference>
<protein>
    <submittedName>
        <fullName evidence="3">Diguanylate cyclase</fullName>
        <ecNumber evidence="3">2.7.7.65</ecNumber>
    </submittedName>
</protein>
<dbReference type="GO" id="GO:0052621">
    <property type="term" value="F:diguanylate cyclase activity"/>
    <property type="evidence" value="ECO:0007669"/>
    <property type="project" value="UniProtKB-EC"/>
</dbReference>
<dbReference type="Pfam" id="PF00990">
    <property type="entry name" value="GGDEF"/>
    <property type="match status" value="1"/>
</dbReference>
<keyword evidence="3" id="KW-0548">Nucleotidyltransferase</keyword>
<dbReference type="PANTHER" id="PTHR45138">
    <property type="entry name" value="REGULATORY COMPONENTS OF SENSORY TRANSDUCTION SYSTEM"/>
    <property type="match status" value="1"/>
</dbReference>
<evidence type="ECO:0000259" key="2">
    <source>
        <dbReference type="PROSITE" id="PS50887"/>
    </source>
</evidence>
<dbReference type="NCBIfam" id="TIGR00254">
    <property type="entry name" value="GGDEF"/>
    <property type="match status" value="1"/>
</dbReference>
<evidence type="ECO:0000313" key="3">
    <source>
        <dbReference type="EMBL" id="WPK11363.1"/>
    </source>
</evidence>
<feature type="transmembrane region" description="Helical" evidence="1">
    <location>
        <begin position="136"/>
        <end position="154"/>
    </location>
</feature>